<dbReference type="AlphaFoldDB" id="A0AAV8RRW5"/>
<reference evidence="9 10" key="1">
    <citation type="submission" date="2022-12" db="EMBL/GenBank/DDBJ databases">
        <title>Chromosome-scale assembly of the Ensete ventricosum genome.</title>
        <authorList>
            <person name="Dussert Y."/>
            <person name="Stocks J."/>
            <person name="Wendawek A."/>
            <person name="Woldeyes F."/>
            <person name="Nichols R.A."/>
            <person name="Borrell J.S."/>
        </authorList>
    </citation>
    <scope>NUCLEOTIDE SEQUENCE [LARGE SCALE GENOMIC DNA]</scope>
    <source>
        <strain evidence="10">cv. Maze</strain>
        <tissue evidence="9">Seeds</tissue>
    </source>
</reference>
<keyword evidence="3" id="KW-0964">Secreted</keyword>
<dbReference type="InterPro" id="IPR035669">
    <property type="entry name" value="SGNH_plant_lipase-like"/>
</dbReference>
<dbReference type="InterPro" id="IPR036514">
    <property type="entry name" value="SGNH_hydro_sf"/>
</dbReference>
<dbReference type="GO" id="GO:0005576">
    <property type="term" value="C:extracellular region"/>
    <property type="evidence" value="ECO:0007669"/>
    <property type="project" value="UniProtKB-SubCell"/>
</dbReference>
<name>A0AAV8RRW5_ENSVE</name>
<comment type="subcellular location">
    <subcellularLocation>
        <location evidence="1">Secreted</location>
    </subcellularLocation>
</comment>
<organism evidence="9 10">
    <name type="scientific">Ensete ventricosum</name>
    <name type="common">Abyssinian banana</name>
    <name type="synonym">Musa ensete</name>
    <dbReference type="NCBI Taxonomy" id="4639"/>
    <lineage>
        <taxon>Eukaryota</taxon>
        <taxon>Viridiplantae</taxon>
        <taxon>Streptophyta</taxon>
        <taxon>Embryophyta</taxon>
        <taxon>Tracheophyta</taxon>
        <taxon>Spermatophyta</taxon>
        <taxon>Magnoliopsida</taxon>
        <taxon>Liliopsida</taxon>
        <taxon>Zingiberales</taxon>
        <taxon>Musaceae</taxon>
        <taxon>Ensete</taxon>
    </lineage>
</organism>
<dbReference type="InterPro" id="IPR051238">
    <property type="entry name" value="GDSL_esterase/lipase"/>
</dbReference>
<dbReference type="Proteomes" id="UP001222027">
    <property type="component" value="Unassembled WGS sequence"/>
</dbReference>
<comment type="similarity">
    <text evidence="2">Belongs to the 'GDSL' lipolytic enzyme family.</text>
</comment>
<keyword evidence="7" id="KW-0443">Lipid metabolism</keyword>
<comment type="caution">
    <text evidence="9">The sequence shown here is derived from an EMBL/GenBank/DDBJ whole genome shotgun (WGS) entry which is preliminary data.</text>
</comment>
<evidence type="ECO:0000256" key="1">
    <source>
        <dbReference type="ARBA" id="ARBA00004613"/>
    </source>
</evidence>
<dbReference type="InterPro" id="IPR001087">
    <property type="entry name" value="GDSL"/>
</dbReference>
<sequence length="367" mass="40196">MDRRKATAAFWFFVVMAWLALLLMLTSTVYGARVPAMFVFGDSLLDPGNNNNLVTLAKANFAPNGVDFVGGVTGRFCNGGTVADHLGTLLGLPLIPPFNNPNTTGSHILQGVNFASAASGILDDTGRLYGNLFSMDDQIANFNITLQQLNSQLGDDTGSFLAESLFFLNMGSNDYVNNYLLPFSDKPKKYTPEAFSDRLIQSYKQQLMNLYDLGGRRFLVASLGPLGCIPNQIGNSGGSGDSCVSQTNQLAAQFNTKLGTMLDELNRSLRGSYFLYWDAYASATEIIDNYADFGFKHQHSACCGGGRSKGQIVCLPWLPLECHNRSQYVFWDPYHPTDAFNAIVAKRVFQGTLQAAHPMNVHQLVET</sequence>
<evidence type="ECO:0000256" key="7">
    <source>
        <dbReference type="ARBA" id="ARBA00023098"/>
    </source>
</evidence>
<dbReference type="Pfam" id="PF00657">
    <property type="entry name" value="Lipase_GDSL"/>
    <property type="match status" value="1"/>
</dbReference>
<evidence type="ECO:0000256" key="5">
    <source>
        <dbReference type="ARBA" id="ARBA00022801"/>
    </source>
</evidence>
<feature type="chain" id="PRO_5043821292" evidence="8">
    <location>
        <begin position="32"/>
        <end position="367"/>
    </location>
</feature>
<evidence type="ECO:0000256" key="6">
    <source>
        <dbReference type="ARBA" id="ARBA00022963"/>
    </source>
</evidence>
<protein>
    <submittedName>
        <fullName evidence="9">Uncharacterized protein</fullName>
    </submittedName>
</protein>
<dbReference type="EMBL" id="JAQQAF010000001">
    <property type="protein sequence ID" value="KAJ8510791.1"/>
    <property type="molecule type" value="Genomic_DNA"/>
</dbReference>
<keyword evidence="4 8" id="KW-0732">Signal</keyword>
<accession>A0AAV8RRW5</accession>
<proteinExistence type="inferred from homology"/>
<dbReference type="Gene3D" id="3.40.50.1110">
    <property type="entry name" value="SGNH hydrolase"/>
    <property type="match status" value="1"/>
</dbReference>
<dbReference type="PANTHER" id="PTHR45650:SF8">
    <property type="entry name" value="GDSL ESTERASE_LIPASE"/>
    <property type="match status" value="1"/>
</dbReference>
<evidence type="ECO:0000256" key="2">
    <source>
        <dbReference type="ARBA" id="ARBA00008668"/>
    </source>
</evidence>
<dbReference type="CDD" id="cd01837">
    <property type="entry name" value="SGNH_plant_lipase_like"/>
    <property type="match status" value="1"/>
</dbReference>
<keyword evidence="10" id="KW-1185">Reference proteome</keyword>
<evidence type="ECO:0000256" key="3">
    <source>
        <dbReference type="ARBA" id="ARBA00022525"/>
    </source>
</evidence>
<evidence type="ECO:0000313" key="10">
    <source>
        <dbReference type="Proteomes" id="UP001222027"/>
    </source>
</evidence>
<feature type="signal peptide" evidence="8">
    <location>
        <begin position="1"/>
        <end position="31"/>
    </location>
</feature>
<dbReference type="GO" id="GO:0016788">
    <property type="term" value="F:hydrolase activity, acting on ester bonds"/>
    <property type="evidence" value="ECO:0007669"/>
    <property type="project" value="InterPro"/>
</dbReference>
<dbReference type="PANTHER" id="PTHR45650">
    <property type="entry name" value="GDSL-LIKE LIPASE/ACYLHYDROLASE-RELATED"/>
    <property type="match status" value="1"/>
</dbReference>
<evidence type="ECO:0000256" key="8">
    <source>
        <dbReference type="SAM" id="SignalP"/>
    </source>
</evidence>
<evidence type="ECO:0000313" key="9">
    <source>
        <dbReference type="EMBL" id="KAJ8510791.1"/>
    </source>
</evidence>
<evidence type="ECO:0000256" key="4">
    <source>
        <dbReference type="ARBA" id="ARBA00022729"/>
    </source>
</evidence>
<keyword evidence="5" id="KW-0378">Hydrolase</keyword>
<keyword evidence="6" id="KW-0442">Lipid degradation</keyword>
<gene>
    <name evidence="9" type="ORF">OPV22_001225</name>
</gene>
<dbReference type="GO" id="GO:0016042">
    <property type="term" value="P:lipid catabolic process"/>
    <property type="evidence" value="ECO:0007669"/>
    <property type="project" value="UniProtKB-KW"/>
</dbReference>